<proteinExistence type="predicted"/>
<reference evidence="2 3" key="2">
    <citation type="submission" date="2018-11" db="EMBL/GenBank/DDBJ databases">
        <authorList>
            <consortium name="Pathogen Informatics"/>
        </authorList>
    </citation>
    <scope>NUCLEOTIDE SEQUENCE [LARGE SCALE GENOMIC DNA]</scope>
</reference>
<dbReference type="WBParaSite" id="NBR_0001846701-mRNA-1">
    <property type="protein sequence ID" value="NBR_0001846701-mRNA-1"/>
    <property type="gene ID" value="NBR_0001846701"/>
</dbReference>
<reference evidence="4" key="1">
    <citation type="submission" date="2017-02" db="UniProtKB">
        <authorList>
            <consortium name="WormBaseParasite"/>
        </authorList>
    </citation>
    <scope>IDENTIFICATION</scope>
</reference>
<dbReference type="Gene3D" id="3.30.420.10">
    <property type="entry name" value="Ribonuclease H-like superfamily/Ribonuclease H"/>
    <property type="match status" value="1"/>
</dbReference>
<dbReference type="PANTHER" id="PTHR46068">
    <property type="entry name" value="PROTEIN CBG27172"/>
    <property type="match status" value="1"/>
</dbReference>
<accession>A0A0N4YMQ1</accession>
<dbReference type="OMA" id="MVWVTIT"/>
<dbReference type="EMBL" id="UYSL01023444">
    <property type="protein sequence ID" value="VDL82193.1"/>
    <property type="molecule type" value="Genomic_DNA"/>
</dbReference>
<dbReference type="Pfam" id="PF13358">
    <property type="entry name" value="DDE_3"/>
    <property type="match status" value="1"/>
</dbReference>
<sequence>MTATTLNVVKKVRDKMRRNAAKSVRKTAKELGVSESSIRRICHNKLKVKSYKKQKCHALTPSVRAARLERCRQLLRRFDKARCLEIVFSDEDLFTIGAPLNNQNDRVLAGSVGKANQIGRIVERKRHPRQLMVWVTITPDGKSDLVFVEEGVKIDSILYLEDILKKSLLPWTRNHFGGRSFVFQQDGALAHKSKEVQGWLQRELSDSISSSEWPPYSPDLNLPGLRH</sequence>
<dbReference type="Proteomes" id="UP000271162">
    <property type="component" value="Unassembled WGS sequence"/>
</dbReference>
<evidence type="ECO:0000313" key="4">
    <source>
        <dbReference type="WBParaSite" id="NBR_0001846701-mRNA-1"/>
    </source>
</evidence>
<dbReference type="InterPro" id="IPR036397">
    <property type="entry name" value="RNaseH_sf"/>
</dbReference>
<keyword evidence="3" id="KW-1185">Reference proteome</keyword>
<dbReference type="AlphaFoldDB" id="A0A0N4YMQ1"/>
<evidence type="ECO:0000313" key="2">
    <source>
        <dbReference type="EMBL" id="VDL82193.1"/>
    </source>
</evidence>
<organism evidence="4">
    <name type="scientific">Nippostrongylus brasiliensis</name>
    <name type="common">Rat hookworm</name>
    <dbReference type="NCBI Taxonomy" id="27835"/>
    <lineage>
        <taxon>Eukaryota</taxon>
        <taxon>Metazoa</taxon>
        <taxon>Ecdysozoa</taxon>
        <taxon>Nematoda</taxon>
        <taxon>Chromadorea</taxon>
        <taxon>Rhabditida</taxon>
        <taxon>Rhabditina</taxon>
        <taxon>Rhabditomorpha</taxon>
        <taxon>Strongyloidea</taxon>
        <taxon>Heligmosomidae</taxon>
        <taxon>Nippostrongylus</taxon>
    </lineage>
</organism>
<dbReference type="PANTHER" id="PTHR46068:SF1">
    <property type="entry name" value="TRANSPOSASE IS30-LIKE HTH DOMAIN-CONTAINING PROTEIN"/>
    <property type="match status" value="1"/>
</dbReference>
<dbReference type="InterPro" id="IPR038717">
    <property type="entry name" value="Tc1-like_DDE_dom"/>
</dbReference>
<dbReference type="GO" id="GO:0003676">
    <property type="term" value="F:nucleic acid binding"/>
    <property type="evidence" value="ECO:0007669"/>
    <property type="project" value="InterPro"/>
</dbReference>
<evidence type="ECO:0000313" key="3">
    <source>
        <dbReference type="Proteomes" id="UP000271162"/>
    </source>
</evidence>
<dbReference type="STRING" id="27835.A0A0N4YMQ1"/>
<protein>
    <submittedName>
        <fullName evidence="4">DDE_3 domain-containing protein</fullName>
    </submittedName>
</protein>
<name>A0A0N4YMQ1_NIPBR</name>
<evidence type="ECO:0000259" key="1">
    <source>
        <dbReference type="Pfam" id="PF13358"/>
    </source>
</evidence>
<feature type="domain" description="Tc1-like transposase DDE" evidence="1">
    <location>
        <begin position="119"/>
        <end position="222"/>
    </location>
</feature>
<gene>
    <name evidence="2" type="ORF">NBR_LOCUS18468</name>
</gene>